<dbReference type="GO" id="GO:0000978">
    <property type="term" value="F:RNA polymerase II cis-regulatory region sequence-specific DNA binding"/>
    <property type="evidence" value="ECO:0007669"/>
    <property type="project" value="InterPro"/>
</dbReference>
<evidence type="ECO:0000256" key="1">
    <source>
        <dbReference type="ARBA" id="ARBA00008157"/>
    </source>
</evidence>
<accession>A0AAD9DR53</accession>
<evidence type="ECO:0000313" key="11">
    <source>
        <dbReference type="Proteomes" id="UP001239994"/>
    </source>
</evidence>
<dbReference type="Proteomes" id="UP001239994">
    <property type="component" value="Unassembled WGS sequence"/>
</dbReference>
<comment type="similarity">
    <text evidence="1">Belongs to the bZIP family. CNC subfamily.</text>
</comment>
<dbReference type="FunFam" id="1.10.880.10:FF:000001">
    <property type="entry name" value="Nuclear factor erythroid 2-related factor 2"/>
    <property type="match status" value="1"/>
</dbReference>
<dbReference type="AlphaFoldDB" id="A0AAD9DR53"/>
<dbReference type="PANTHER" id="PTHR24411">
    <property type="entry name" value="NUCLEAR FACTOR ERYTHROID 2-RELATED FACTOR"/>
    <property type="match status" value="1"/>
</dbReference>
<keyword evidence="5" id="KW-0804">Transcription</keyword>
<dbReference type="SUPFAM" id="SSF57959">
    <property type="entry name" value="Leucine zipper domain"/>
    <property type="match status" value="1"/>
</dbReference>
<name>A0AAD9DR53_9TELE</name>
<feature type="region of interest" description="Disordered" evidence="8">
    <location>
        <begin position="432"/>
        <end position="562"/>
    </location>
</feature>
<protein>
    <recommendedName>
        <fullName evidence="9">BZIP domain-containing protein</fullName>
    </recommendedName>
</protein>
<feature type="domain" description="BZIP" evidence="9">
    <location>
        <begin position="600"/>
        <end position="663"/>
    </location>
</feature>
<dbReference type="InterPro" id="IPR004826">
    <property type="entry name" value="bZIP_Maf"/>
</dbReference>
<evidence type="ECO:0000259" key="9">
    <source>
        <dbReference type="PROSITE" id="PS50217"/>
    </source>
</evidence>
<reference evidence="10" key="1">
    <citation type="submission" date="2023-03" db="EMBL/GenBank/DDBJ databases">
        <title>Electrophorus voltai genome.</title>
        <authorList>
            <person name="Bian C."/>
        </authorList>
    </citation>
    <scope>NUCLEOTIDE SEQUENCE</scope>
    <source>
        <strain evidence="10">CB-2022</strain>
        <tissue evidence="10">Muscle</tissue>
    </source>
</reference>
<evidence type="ECO:0000313" key="10">
    <source>
        <dbReference type="EMBL" id="KAK1789664.1"/>
    </source>
</evidence>
<gene>
    <name evidence="10" type="ORF">P4O66_014912</name>
</gene>
<feature type="compositionally biased region" description="Basic and acidic residues" evidence="8">
    <location>
        <begin position="544"/>
        <end position="562"/>
    </location>
</feature>
<proteinExistence type="inferred from homology"/>
<organism evidence="10 11">
    <name type="scientific">Electrophorus voltai</name>
    <dbReference type="NCBI Taxonomy" id="2609070"/>
    <lineage>
        <taxon>Eukaryota</taxon>
        <taxon>Metazoa</taxon>
        <taxon>Chordata</taxon>
        <taxon>Craniata</taxon>
        <taxon>Vertebrata</taxon>
        <taxon>Euteleostomi</taxon>
        <taxon>Actinopterygii</taxon>
        <taxon>Neopterygii</taxon>
        <taxon>Teleostei</taxon>
        <taxon>Ostariophysi</taxon>
        <taxon>Gymnotiformes</taxon>
        <taxon>Gymnotoidei</taxon>
        <taxon>Gymnotidae</taxon>
        <taxon>Electrophorus</taxon>
    </lineage>
</organism>
<evidence type="ECO:0000256" key="5">
    <source>
        <dbReference type="ARBA" id="ARBA00023163"/>
    </source>
</evidence>
<keyword evidence="4" id="KW-0010">Activator</keyword>
<feature type="coiled-coil region" evidence="7">
    <location>
        <begin position="618"/>
        <end position="645"/>
    </location>
</feature>
<dbReference type="SMART" id="SM00338">
    <property type="entry name" value="BRLZ"/>
    <property type="match status" value="1"/>
</dbReference>
<comment type="caution">
    <text evidence="10">The sequence shown here is derived from an EMBL/GenBank/DDBJ whole genome shotgun (WGS) entry which is preliminary data.</text>
</comment>
<dbReference type="CDD" id="cd14720">
    <property type="entry name" value="bZIP_NFE2-like"/>
    <property type="match status" value="1"/>
</dbReference>
<keyword evidence="7" id="KW-0175">Coiled coil</keyword>
<dbReference type="InterPro" id="IPR008917">
    <property type="entry name" value="TF_DNA-bd_sf"/>
</dbReference>
<evidence type="ECO:0000256" key="8">
    <source>
        <dbReference type="SAM" id="MobiDB-lite"/>
    </source>
</evidence>
<dbReference type="InterPro" id="IPR004827">
    <property type="entry name" value="bZIP"/>
</dbReference>
<dbReference type="InterPro" id="IPR046347">
    <property type="entry name" value="bZIP_sf"/>
</dbReference>
<feature type="compositionally biased region" description="Pro residues" evidence="8">
    <location>
        <begin position="507"/>
        <end position="519"/>
    </location>
</feature>
<evidence type="ECO:0000256" key="3">
    <source>
        <dbReference type="ARBA" id="ARBA00023125"/>
    </source>
</evidence>
<dbReference type="PROSITE" id="PS00036">
    <property type="entry name" value="BZIP_BASIC"/>
    <property type="match status" value="1"/>
</dbReference>
<feature type="coiled-coil region" evidence="7">
    <location>
        <begin position="157"/>
        <end position="184"/>
    </location>
</feature>
<keyword evidence="11" id="KW-1185">Reference proteome</keyword>
<sequence>MSVFDAMLLPRWRGGKRSCQRWKRDEPSPDLRPSLIGCRGYWAGPANDWGFPQIVQLRRVYRVSFAIGLKWLSAHLLRVLFSVVDQIVGCELGLGWAVCSPLRSCRQQVPQRLPGLGDESLSVGVFSPTPQDMDLIDILWRQDIDLGAGREVFDLSYRQKEVQLQRQRELEEEKRQQRVKEQEKVLLSQLQLDEETGEFVPRATPTTSALPQACAAPAEIPQNVPFTQEDGDAMSFDECMQLLAETFPLVEPAESAPPCLGPSIPPSTDSTQIMMPGEIPMLTQNPLLPGPLDQTWMDLQHCLNLQEMLDMTGYISAAPAADVQETNYSQYMPDLADITSNTTDMCPPEYINTYDGAFSSVVPPDLNQMSLKTTDINKTFEPDEFCDMFYPDLEAKMSSGSVLHEEERTVVHLDELSNDGLLKPMDLHSLSPGDISMGKPEAVAEFPDSDSGLSLDASPKTSSPGKSPCGEGSFGFSDSDMDEMEGSPGSTESDYIEMFPLLEPSDGPQPPGAEPPPAGQSPEGAARQPKTEPAEASGYSKPPFTKDKQKRRAEARLSRDEQRAKALRIPFSVDAIINLPVDDFNEMMSKHQLDEPQLALVRDIRRRGKNKVAAQNCRKRKMENIMGLECELDSLKEEKVRLVREKSENSASLRQLKKQLSSLYLEVFGMLKDEQGRPYSPSDYSLQHTSDGSVFLVPRVKKTLVKSN</sequence>
<evidence type="ECO:0000256" key="2">
    <source>
        <dbReference type="ARBA" id="ARBA00023015"/>
    </source>
</evidence>
<dbReference type="SUPFAM" id="SSF47454">
    <property type="entry name" value="A DNA-binding domain in eukaryotic transcription factors"/>
    <property type="match status" value="1"/>
</dbReference>
<evidence type="ECO:0000256" key="7">
    <source>
        <dbReference type="SAM" id="Coils"/>
    </source>
</evidence>
<dbReference type="EMBL" id="JAROKS010000022">
    <property type="protein sequence ID" value="KAK1789664.1"/>
    <property type="molecule type" value="Genomic_DNA"/>
</dbReference>
<dbReference type="GO" id="GO:0034599">
    <property type="term" value="P:cellular response to oxidative stress"/>
    <property type="evidence" value="ECO:0007669"/>
    <property type="project" value="TreeGrafter"/>
</dbReference>
<keyword evidence="3" id="KW-0238">DNA-binding</keyword>
<dbReference type="Pfam" id="PF03131">
    <property type="entry name" value="bZIP_Maf"/>
    <property type="match status" value="1"/>
</dbReference>
<dbReference type="GO" id="GO:0005634">
    <property type="term" value="C:nucleus"/>
    <property type="evidence" value="ECO:0007669"/>
    <property type="project" value="TreeGrafter"/>
</dbReference>
<keyword evidence="2" id="KW-0805">Transcription regulation</keyword>
<dbReference type="PANTHER" id="PTHR24411:SF3">
    <property type="entry name" value="NUCLEAR FACTOR ERYTHROID 2-RELATED FACTOR 2"/>
    <property type="match status" value="1"/>
</dbReference>
<keyword evidence="6" id="KW-0539">Nucleus</keyword>
<dbReference type="InterPro" id="IPR047167">
    <property type="entry name" value="NFE2-like"/>
</dbReference>
<dbReference type="PROSITE" id="PS50217">
    <property type="entry name" value="BZIP"/>
    <property type="match status" value="1"/>
</dbReference>
<dbReference type="GO" id="GO:0000981">
    <property type="term" value="F:DNA-binding transcription factor activity, RNA polymerase II-specific"/>
    <property type="evidence" value="ECO:0007669"/>
    <property type="project" value="TreeGrafter"/>
</dbReference>
<dbReference type="Gene3D" id="1.10.880.10">
    <property type="entry name" value="Transcription factor, Skn-1-like, DNA-binding domain"/>
    <property type="match status" value="1"/>
</dbReference>
<evidence type="ECO:0000256" key="4">
    <source>
        <dbReference type="ARBA" id="ARBA00023159"/>
    </source>
</evidence>
<evidence type="ECO:0000256" key="6">
    <source>
        <dbReference type="ARBA" id="ARBA00023242"/>
    </source>
</evidence>